<feature type="transmembrane region" description="Helical" evidence="7">
    <location>
        <begin position="126"/>
        <end position="149"/>
    </location>
</feature>
<organism evidence="9 10">
    <name type="scientific">Conger conger</name>
    <name type="common">Conger eel</name>
    <name type="synonym">Muraena conger</name>
    <dbReference type="NCBI Taxonomy" id="82655"/>
    <lineage>
        <taxon>Eukaryota</taxon>
        <taxon>Metazoa</taxon>
        <taxon>Chordata</taxon>
        <taxon>Craniata</taxon>
        <taxon>Vertebrata</taxon>
        <taxon>Euteleostomi</taxon>
        <taxon>Actinopterygii</taxon>
        <taxon>Neopterygii</taxon>
        <taxon>Teleostei</taxon>
        <taxon>Anguilliformes</taxon>
        <taxon>Congridae</taxon>
        <taxon>Conger</taxon>
    </lineage>
</organism>
<comment type="subcellular location">
    <subcellularLocation>
        <location evidence="1">Membrane</location>
        <topology evidence="1">Multi-pass membrane protein</topology>
    </subcellularLocation>
</comment>
<dbReference type="EC" id="2.3.1.225" evidence="7"/>
<keyword evidence="6 7" id="KW-0012">Acyltransferase</keyword>
<dbReference type="AlphaFoldDB" id="A0A9Q1DZL0"/>
<dbReference type="InterPro" id="IPR039859">
    <property type="entry name" value="PFA4/ZDH16/20/ERF2-like"/>
</dbReference>
<evidence type="ECO:0000256" key="4">
    <source>
        <dbReference type="ARBA" id="ARBA00022989"/>
    </source>
</evidence>
<keyword evidence="3 7" id="KW-0812">Transmembrane</keyword>
<dbReference type="OrthoDB" id="331948at2759"/>
<feature type="transmembrane region" description="Helical" evidence="7">
    <location>
        <begin position="246"/>
        <end position="263"/>
    </location>
</feature>
<accession>A0A9Q1DZL0</accession>
<comment type="similarity">
    <text evidence="7">Belongs to the DHHC palmitoyltransferase family.</text>
</comment>
<feature type="transmembrane region" description="Helical" evidence="7">
    <location>
        <begin position="161"/>
        <end position="181"/>
    </location>
</feature>
<dbReference type="InterPro" id="IPR001594">
    <property type="entry name" value="Palmitoyltrfase_DHHC"/>
</dbReference>
<dbReference type="GO" id="GO:0016020">
    <property type="term" value="C:membrane"/>
    <property type="evidence" value="ECO:0007669"/>
    <property type="project" value="UniProtKB-SubCell"/>
</dbReference>
<evidence type="ECO:0000256" key="1">
    <source>
        <dbReference type="ARBA" id="ARBA00004141"/>
    </source>
</evidence>
<feature type="domain" description="Palmitoyltransferase DHHC" evidence="8">
    <location>
        <begin position="202"/>
        <end position="333"/>
    </location>
</feature>
<evidence type="ECO:0000256" key="3">
    <source>
        <dbReference type="ARBA" id="ARBA00022692"/>
    </source>
</evidence>
<comment type="caution">
    <text evidence="9">The sequence shown here is derived from an EMBL/GenBank/DDBJ whole genome shotgun (WGS) entry which is preliminary data.</text>
</comment>
<comment type="catalytic activity">
    <reaction evidence="7">
        <text>L-cysteinyl-[protein] + hexadecanoyl-CoA = S-hexadecanoyl-L-cysteinyl-[protein] + CoA</text>
        <dbReference type="Rhea" id="RHEA:36683"/>
        <dbReference type="Rhea" id="RHEA-COMP:10131"/>
        <dbReference type="Rhea" id="RHEA-COMP:11032"/>
        <dbReference type="ChEBI" id="CHEBI:29950"/>
        <dbReference type="ChEBI" id="CHEBI:57287"/>
        <dbReference type="ChEBI" id="CHEBI:57379"/>
        <dbReference type="ChEBI" id="CHEBI:74151"/>
        <dbReference type="EC" id="2.3.1.225"/>
    </reaction>
</comment>
<evidence type="ECO:0000256" key="5">
    <source>
        <dbReference type="ARBA" id="ARBA00023136"/>
    </source>
</evidence>
<evidence type="ECO:0000259" key="8">
    <source>
        <dbReference type="Pfam" id="PF01529"/>
    </source>
</evidence>
<keyword evidence="10" id="KW-1185">Reference proteome</keyword>
<dbReference type="EMBL" id="JAFJMO010000002">
    <property type="protein sequence ID" value="KAJ8284708.1"/>
    <property type="molecule type" value="Genomic_DNA"/>
</dbReference>
<dbReference type="PANTHER" id="PTHR12246">
    <property type="entry name" value="PALMITOYLTRANSFERASE ZDHHC16"/>
    <property type="match status" value="1"/>
</dbReference>
<keyword evidence="5 7" id="KW-0472">Membrane</keyword>
<evidence type="ECO:0000256" key="7">
    <source>
        <dbReference type="RuleBase" id="RU079119"/>
    </source>
</evidence>
<feature type="transmembrane region" description="Helical" evidence="7">
    <location>
        <begin position="299"/>
        <end position="321"/>
    </location>
</feature>
<proteinExistence type="inferred from homology"/>
<name>A0A9Q1DZL0_CONCO</name>
<reference evidence="9" key="1">
    <citation type="journal article" date="2023" name="Science">
        <title>Genome structures resolve the early diversification of teleost fishes.</title>
        <authorList>
            <person name="Parey E."/>
            <person name="Louis A."/>
            <person name="Montfort J."/>
            <person name="Bouchez O."/>
            <person name="Roques C."/>
            <person name="Iampietro C."/>
            <person name="Lluch J."/>
            <person name="Castinel A."/>
            <person name="Donnadieu C."/>
            <person name="Desvignes T."/>
            <person name="Floi Bucao C."/>
            <person name="Jouanno E."/>
            <person name="Wen M."/>
            <person name="Mejri S."/>
            <person name="Dirks R."/>
            <person name="Jansen H."/>
            <person name="Henkel C."/>
            <person name="Chen W.J."/>
            <person name="Zahm M."/>
            <person name="Cabau C."/>
            <person name="Klopp C."/>
            <person name="Thompson A.W."/>
            <person name="Robinson-Rechavi M."/>
            <person name="Braasch I."/>
            <person name="Lecointre G."/>
            <person name="Bobe J."/>
            <person name="Postlethwait J.H."/>
            <person name="Berthelot C."/>
            <person name="Roest Crollius H."/>
            <person name="Guiguen Y."/>
        </authorList>
    </citation>
    <scope>NUCLEOTIDE SEQUENCE</scope>
    <source>
        <strain evidence="9">Concon-B</strain>
    </source>
</reference>
<evidence type="ECO:0000313" key="9">
    <source>
        <dbReference type="EMBL" id="KAJ8284708.1"/>
    </source>
</evidence>
<dbReference type="GO" id="GO:0019706">
    <property type="term" value="F:protein-cysteine S-palmitoyltransferase activity"/>
    <property type="evidence" value="ECO:0007669"/>
    <property type="project" value="UniProtKB-EC"/>
</dbReference>
<evidence type="ECO:0000256" key="6">
    <source>
        <dbReference type="ARBA" id="ARBA00023315"/>
    </source>
</evidence>
<dbReference type="PROSITE" id="PS50216">
    <property type="entry name" value="DHHC"/>
    <property type="match status" value="1"/>
</dbReference>
<protein>
    <recommendedName>
        <fullName evidence="7">Palmitoyltransferase</fullName>
        <ecNumber evidence="7">2.3.1.225</ecNumber>
    </recommendedName>
</protein>
<sequence>MTSHSLSLRNTQLQHSYPRQAGHTQFSQLTVGGPLTVAQWGMPCGTWSFLRAMRLLLRWLRPCLKQSRSKPSKRLGELWLYSKLLLRSLCYSELTNSDVVIDSLFEPVYWLVDNLTRWFGVLPSPLLQVFVCLVIILTSSVLIIVYCCVLPTVISSYPTHWVMWHLCYGHWNLVMIVFHYYKAITTSPGQPPQVKCDTPSVSMCKKCIIPKPARTHHCSICDSCVLKMDHHCPWLNNCVGHFNHRYFFSFCLFMTMGCVYCSLSSRDMFLNAYSAIETYYQTPPPPFTFKEKVFHKSIIYLWVLTSSVAIALGGLTLWHAILITRGETSIERHINNKETRRLKEIGKVFRNPHNFGKYNNWKVLFGVKTRGHWLTRVLLPSGHGPYGDGLTWDWSPQRRDLLAI</sequence>
<evidence type="ECO:0000313" key="10">
    <source>
        <dbReference type="Proteomes" id="UP001152803"/>
    </source>
</evidence>
<dbReference type="Proteomes" id="UP001152803">
    <property type="component" value="Unassembled WGS sequence"/>
</dbReference>
<evidence type="ECO:0000256" key="2">
    <source>
        <dbReference type="ARBA" id="ARBA00022679"/>
    </source>
</evidence>
<dbReference type="Pfam" id="PF01529">
    <property type="entry name" value="DHHC"/>
    <property type="match status" value="1"/>
</dbReference>
<keyword evidence="4 7" id="KW-1133">Transmembrane helix</keyword>
<gene>
    <name evidence="9" type="ORF">COCON_G00035580</name>
</gene>
<comment type="domain">
    <text evidence="7">The DHHC domain is required for palmitoyltransferase activity.</text>
</comment>
<keyword evidence="2 7" id="KW-0808">Transferase</keyword>